<feature type="domain" description="D-isomer specific 2-hydroxyacid dehydrogenase catalytic" evidence="10">
    <location>
        <begin position="4"/>
        <end position="308"/>
    </location>
</feature>
<dbReference type="EC" id="1.1.1.399" evidence="3"/>
<comment type="caution">
    <text evidence="12">The sequence shown here is derived from an EMBL/GenBank/DDBJ whole genome shotgun (WGS) entry which is preliminary data.</text>
</comment>
<dbReference type="InterPro" id="IPR036291">
    <property type="entry name" value="NAD(P)-bd_dom_sf"/>
</dbReference>
<dbReference type="GO" id="GO:0051287">
    <property type="term" value="F:NAD binding"/>
    <property type="evidence" value="ECO:0007669"/>
    <property type="project" value="InterPro"/>
</dbReference>
<dbReference type="OrthoDB" id="9805416at2"/>
<evidence type="ECO:0000256" key="3">
    <source>
        <dbReference type="ARBA" id="ARBA00013001"/>
    </source>
</evidence>
<reference evidence="12 13" key="1">
    <citation type="submission" date="2018-10" db="EMBL/GenBank/DDBJ databases">
        <authorList>
            <person name="Grouzdev D.S."/>
            <person name="Krutkina M.S."/>
            <person name="Tourova T.P."/>
            <person name="Nazina T.N."/>
        </authorList>
    </citation>
    <scope>NUCLEOTIDE SEQUENCE [LARGE SCALE GENOMIC DNA]</scope>
    <source>
        <strain evidence="12 13">435</strain>
    </source>
</reference>
<name>A0A494WYU9_9FIRM</name>
<evidence type="ECO:0000256" key="8">
    <source>
        <dbReference type="ARBA" id="ARBA00048126"/>
    </source>
</evidence>
<dbReference type="RefSeq" id="WP_121451932.1">
    <property type="nucleotide sequence ID" value="NZ_RBWE01000001.1"/>
</dbReference>
<evidence type="ECO:0000256" key="7">
    <source>
        <dbReference type="ARBA" id="ARBA00030455"/>
    </source>
</evidence>
<dbReference type="AlphaFoldDB" id="A0A494WYU9"/>
<evidence type="ECO:0000313" key="13">
    <source>
        <dbReference type="Proteomes" id="UP000271256"/>
    </source>
</evidence>
<dbReference type="Proteomes" id="UP000271256">
    <property type="component" value="Unassembled WGS sequence"/>
</dbReference>
<evidence type="ECO:0000256" key="6">
    <source>
        <dbReference type="ARBA" id="ARBA00023027"/>
    </source>
</evidence>
<dbReference type="InterPro" id="IPR029753">
    <property type="entry name" value="D-isomer_DH_CS"/>
</dbReference>
<dbReference type="InterPro" id="IPR029752">
    <property type="entry name" value="D-isomer_DH_CS1"/>
</dbReference>
<keyword evidence="4" id="KW-0028">Amino-acid biosynthesis</keyword>
<dbReference type="SUPFAM" id="SSF52283">
    <property type="entry name" value="Formate/glycerate dehydrogenase catalytic domain-like"/>
    <property type="match status" value="1"/>
</dbReference>
<dbReference type="PANTHER" id="PTHR42789">
    <property type="entry name" value="D-ISOMER SPECIFIC 2-HYDROXYACID DEHYDROGENASE FAMILY PROTEIN (AFU_ORTHOLOGUE AFUA_6G10090)"/>
    <property type="match status" value="1"/>
</dbReference>
<dbReference type="SUPFAM" id="SSF51735">
    <property type="entry name" value="NAD(P)-binding Rossmann-fold domains"/>
    <property type="match status" value="1"/>
</dbReference>
<proteinExistence type="inferred from homology"/>
<dbReference type="InterPro" id="IPR006140">
    <property type="entry name" value="D-isomer_DH_NAD-bd"/>
</dbReference>
<evidence type="ECO:0000256" key="5">
    <source>
        <dbReference type="ARBA" id="ARBA00023002"/>
    </source>
</evidence>
<accession>A0A494WYU9</accession>
<keyword evidence="6" id="KW-0520">NAD</keyword>
<feature type="domain" description="D-isomer specific 2-hydroxyacid dehydrogenase NAD-binding" evidence="11">
    <location>
        <begin position="105"/>
        <end position="284"/>
    </location>
</feature>
<dbReference type="PANTHER" id="PTHR42789:SF1">
    <property type="entry name" value="D-ISOMER SPECIFIC 2-HYDROXYACID DEHYDROGENASE FAMILY PROTEIN (AFU_ORTHOLOGUE AFUA_6G10090)"/>
    <property type="match status" value="1"/>
</dbReference>
<evidence type="ECO:0000259" key="11">
    <source>
        <dbReference type="Pfam" id="PF02826"/>
    </source>
</evidence>
<dbReference type="Pfam" id="PF02826">
    <property type="entry name" value="2-Hacid_dh_C"/>
    <property type="match status" value="1"/>
</dbReference>
<dbReference type="Gene3D" id="3.40.50.720">
    <property type="entry name" value="NAD(P)-binding Rossmann-like Domain"/>
    <property type="match status" value="2"/>
</dbReference>
<dbReference type="PROSITE" id="PS00670">
    <property type="entry name" value="D_2_HYDROXYACID_DH_2"/>
    <property type="match status" value="1"/>
</dbReference>
<evidence type="ECO:0000256" key="2">
    <source>
        <dbReference type="ARBA" id="ARBA00005854"/>
    </source>
</evidence>
<gene>
    <name evidence="12" type="ORF">D7024_11505</name>
</gene>
<dbReference type="FunFam" id="3.40.50.720:FF:000021">
    <property type="entry name" value="D-3-phosphoglycerate dehydrogenase"/>
    <property type="match status" value="1"/>
</dbReference>
<organism evidence="12 13">
    <name type="scientific">Desulfofundulus salinus</name>
    <dbReference type="NCBI Taxonomy" id="2419843"/>
    <lineage>
        <taxon>Bacteria</taxon>
        <taxon>Bacillati</taxon>
        <taxon>Bacillota</taxon>
        <taxon>Clostridia</taxon>
        <taxon>Eubacteriales</taxon>
        <taxon>Peptococcaceae</taxon>
        <taxon>Desulfofundulus</taxon>
    </lineage>
</organism>
<evidence type="ECO:0000313" key="12">
    <source>
        <dbReference type="EMBL" id="RKO67522.1"/>
    </source>
</evidence>
<dbReference type="InterPro" id="IPR006139">
    <property type="entry name" value="D-isomer_2_OHA_DH_cat_dom"/>
</dbReference>
<dbReference type="GO" id="GO:0008652">
    <property type="term" value="P:amino acid biosynthetic process"/>
    <property type="evidence" value="ECO:0007669"/>
    <property type="project" value="UniProtKB-KW"/>
</dbReference>
<dbReference type="EMBL" id="RBWE01000001">
    <property type="protein sequence ID" value="RKO67522.1"/>
    <property type="molecule type" value="Genomic_DNA"/>
</dbReference>
<evidence type="ECO:0000259" key="10">
    <source>
        <dbReference type="Pfam" id="PF00389"/>
    </source>
</evidence>
<protein>
    <recommendedName>
        <fullName evidence="7">2-oxoglutarate reductase</fullName>
        <ecNumber evidence="3">1.1.1.399</ecNumber>
    </recommendedName>
    <alternativeName>
        <fullName evidence="7">2-oxoglutarate reductase</fullName>
    </alternativeName>
</protein>
<dbReference type="PROSITE" id="PS00671">
    <property type="entry name" value="D_2_HYDROXYACID_DH_3"/>
    <property type="match status" value="1"/>
</dbReference>
<dbReference type="InterPro" id="IPR050857">
    <property type="entry name" value="D-2-hydroxyacid_DH"/>
</dbReference>
<evidence type="ECO:0000256" key="1">
    <source>
        <dbReference type="ARBA" id="ARBA00003800"/>
    </source>
</evidence>
<comment type="function">
    <text evidence="1">Catalyzes the reversible oxidation of 3-phospho-D-glycerate to 3-phosphonooxypyruvate, the first step of the phosphorylated L-serine biosynthesis pathway. Also catalyzes the reversible oxidation of 2-hydroxyglutarate to 2-oxoglutarate.</text>
</comment>
<keyword evidence="13" id="KW-1185">Reference proteome</keyword>
<keyword evidence="5 9" id="KW-0560">Oxidoreductase</keyword>
<dbReference type="PROSITE" id="PS00065">
    <property type="entry name" value="D_2_HYDROXYACID_DH_1"/>
    <property type="match status" value="1"/>
</dbReference>
<sequence>MYKVLLADPLEEVGIKILEKECEVTKAFDIDKAGLLKVIEDYDAVLVRVNTPIDKEIIDKAKKLKVIGMPGAGLNHIDVEYAKKKNIKVYNVPGGNMDSVAELTFAHILALSRRIYAASKKVKEEGCWNKYLFMGNELSGKTIGIIGVGKIGLRVAEIARAFKMQVVAYDPYVTQDALPADIRLMTLDELFATADIITIHVPLTKETYHLISYDQIKKMKDGAYIVNMSRGGVLDEEAAYEALKNGKLAGVGCDVLEDEPPPEKPVKHIKLFDLDNFLITPHLGAWTVEAQNRVAEIIAQKMLEGLKNS</sequence>
<dbReference type="CDD" id="cd12173">
    <property type="entry name" value="PGDH_4"/>
    <property type="match status" value="1"/>
</dbReference>
<evidence type="ECO:0000256" key="4">
    <source>
        <dbReference type="ARBA" id="ARBA00022605"/>
    </source>
</evidence>
<dbReference type="Pfam" id="PF00389">
    <property type="entry name" value="2-Hacid_dh"/>
    <property type="match status" value="1"/>
</dbReference>
<dbReference type="GO" id="GO:0016616">
    <property type="term" value="F:oxidoreductase activity, acting on the CH-OH group of donors, NAD or NADP as acceptor"/>
    <property type="evidence" value="ECO:0007669"/>
    <property type="project" value="InterPro"/>
</dbReference>
<evidence type="ECO:0000256" key="9">
    <source>
        <dbReference type="RuleBase" id="RU003719"/>
    </source>
</evidence>
<comment type="catalytic activity">
    <reaction evidence="8">
        <text>(R)-2-hydroxyglutarate + NAD(+) = 2-oxoglutarate + NADH + H(+)</text>
        <dbReference type="Rhea" id="RHEA:49612"/>
        <dbReference type="ChEBI" id="CHEBI:15378"/>
        <dbReference type="ChEBI" id="CHEBI:15801"/>
        <dbReference type="ChEBI" id="CHEBI:16810"/>
        <dbReference type="ChEBI" id="CHEBI:57540"/>
        <dbReference type="ChEBI" id="CHEBI:57945"/>
        <dbReference type="EC" id="1.1.1.399"/>
    </reaction>
</comment>
<comment type="similarity">
    <text evidence="2 9">Belongs to the D-isomer specific 2-hydroxyacid dehydrogenase family.</text>
</comment>